<sequence>NYVSSRQPHVIERTYYESSPSQTSEHIYENDHRPQNQEINEYIVRDRVPRQR</sequence>
<proteinExistence type="predicted"/>
<reference evidence="2" key="1">
    <citation type="submission" date="2021-02" db="EMBL/GenBank/DDBJ databases">
        <authorList>
            <person name="Nowell W R."/>
        </authorList>
    </citation>
    <scope>NUCLEOTIDE SEQUENCE</scope>
</reference>
<feature type="compositionally biased region" description="Basic and acidic residues" evidence="1">
    <location>
        <begin position="26"/>
        <end position="35"/>
    </location>
</feature>
<dbReference type="AlphaFoldDB" id="A0A820NA91"/>
<feature type="compositionally biased region" description="Polar residues" evidence="1">
    <location>
        <begin position="16"/>
        <end position="25"/>
    </location>
</feature>
<evidence type="ECO:0000256" key="1">
    <source>
        <dbReference type="SAM" id="MobiDB-lite"/>
    </source>
</evidence>
<name>A0A820NA91_9BILA</name>
<organism evidence="2 3">
    <name type="scientific">Rotaria sordida</name>
    <dbReference type="NCBI Taxonomy" id="392033"/>
    <lineage>
        <taxon>Eukaryota</taxon>
        <taxon>Metazoa</taxon>
        <taxon>Spiralia</taxon>
        <taxon>Gnathifera</taxon>
        <taxon>Rotifera</taxon>
        <taxon>Eurotatoria</taxon>
        <taxon>Bdelloidea</taxon>
        <taxon>Philodinida</taxon>
        <taxon>Philodinidae</taxon>
        <taxon>Rotaria</taxon>
    </lineage>
</organism>
<dbReference type="Proteomes" id="UP000663874">
    <property type="component" value="Unassembled WGS sequence"/>
</dbReference>
<feature type="non-terminal residue" evidence="2">
    <location>
        <position position="1"/>
    </location>
</feature>
<feature type="region of interest" description="Disordered" evidence="1">
    <location>
        <begin position="1"/>
        <end position="52"/>
    </location>
</feature>
<protein>
    <submittedName>
        <fullName evidence="2">Uncharacterized protein</fullName>
    </submittedName>
</protein>
<gene>
    <name evidence="2" type="ORF">FNK824_LOCUS43442</name>
</gene>
<evidence type="ECO:0000313" key="2">
    <source>
        <dbReference type="EMBL" id="CAF4385335.1"/>
    </source>
</evidence>
<comment type="caution">
    <text evidence="2">The sequence shown here is derived from an EMBL/GenBank/DDBJ whole genome shotgun (WGS) entry which is preliminary data.</text>
</comment>
<dbReference type="EMBL" id="CAJOBE010060687">
    <property type="protein sequence ID" value="CAF4385335.1"/>
    <property type="molecule type" value="Genomic_DNA"/>
</dbReference>
<feature type="compositionally biased region" description="Basic and acidic residues" evidence="1">
    <location>
        <begin position="43"/>
        <end position="52"/>
    </location>
</feature>
<evidence type="ECO:0000313" key="3">
    <source>
        <dbReference type="Proteomes" id="UP000663874"/>
    </source>
</evidence>
<feature type="non-terminal residue" evidence="2">
    <location>
        <position position="52"/>
    </location>
</feature>
<accession>A0A820NA91</accession>